<feature type="region of interest" description="Disordered" evidence="1">
    <location>
        <begin position="1"/>
        <end position="21"/>
    </location>
</feature>
<evidence type="ECO:0000313" key="2">
    <source>
        <dbReference type="EMBL" id="KAK7053142.1"/>
    </source>
</evidence>
<gene>
    <name evidence="2" type="ORF">SK128_026439</name>
</gene>
<dbReference type="Proteomes" id="UP001381693">
    <property type="component" value="Unassembled WGS sequence"/>
</dbReference>
<accession>A0AAN8WFM8</accession>
<dbReference type="InterPro" id="IPR035940">
    <property type="entry name" value="CAP_sf"/>
</dbReference>
<protein>
    <submittedName>
        <fullName evidence="2">Uncharacterized protein</fullName>
    </submittedName>
</protein>
<dbReference type="AlphaFoldDB" id="A0AAN8WFM8"/>
<dbReference type="CDD" id="cd05380">
    <property type="entry name" value="CAP_euk"/>
    <property type="match status" value="1"/>
</dbReference>
<dbReference type="SUPFAM" id="SSF55797">
    <property type="entry name" value="PR-1-like"/>
    <property type="match status" value="1"/>
</dbReference>
<name>A0AAN8WFM8_HALRR</name>
<proteinExistence type="predicted"/>
<organism evidence="2 3">
    <name type="scientific">Halocaridina rubra</name>
    <name type="common">Hawaiian red shrimp</name>
    <dbReference type="NCBI Taxonomy" id="373956"/>
    <lineage>
        <taxon>Eukaryota</taxon>
        <taxon>Metazoa</taxon>
        <taxon>Ecdysozoa</taxon>
        <taxon>Arthropoda</taxon>
        <taxon>Crustacea</taxon>
        <taxon>Multicrustacea</taxon>
        <taxon>Malacostraca</taxon>
        <taxon>Eumalacostraca</taxon>
        <taxon>Eucarida</taxon>
        <taxon>Decapoda</taxon>
        <taxon>Pleocyemata</taxon>
        <taxon>Caridea</taxon>
        <taxon>Atyoidea</taxon>
        <taxon>Atyidae</taxon>
        <taxon>Halocaridina</taxon>
    </lineage>
</organism>
<dbReference type="Gene3D" id="3.40.33.10">
    <property type="entry name" value="CAP"/>
    <property type="match status" value="1"/>
</dbReference>
<evidence type="ECO:0000256" key="1">
    <source>
        <dbReference type="SAM" id="MobiDB-lite"/>
    </source>
</evidence>
<comment type="caution">
    <text evidence="2">The sequence shown here is derived from an EMBL/GenBank/DDBJ whole genome shotgun (WGS) entry which is preliminary data.</text>
</comment>
<keyword evidence="3" id="KW-1185">Reference proteome</keyword>
<sequence length="231" mass="26034">MGNDEGASDRSDGTAGVPQPILPALPQPVSLHNCQLLLLPLPQGYFCKMQPRGNSRCPSELRHNRSPLIPIPSMLACFPHIHPPIIQGSPYSIHLSKPRPPSSISPNNSRIHHLFQHFHHPSFPQRFTVGQNVAATWTFDRDVGDTPDFAKQIEAWFDEVNQYGFQKGNVDPFRFSKATGHYTQKEEALQLARLGKSENSIMLKKEEVALPCARQEIRKFHLFNERRSASA</sequence>
<dbReference type="EMBL" id="JAXCGZ010021341">
    <property type="protein sequence ID" value="KAK7053142.1"/>
    <property type="molecule type" value="Genomic_DNA"/>
</dbReference>
<evidence type="ECO:0000313" key="3">
    <source>
        <dbReference type="Proteomes" id="UP001381693"/>
    </source>
</evidence>
<reference evidence="2 3" key="1">
    <citation type="submission" date="2023-11" db="EMBL/GenBank/DDBJ databases">
        <title>Halocaridina rubra genome assembly.</title>
        <authorList>
            <person name="Smith C."/>
        </authorList>
    </citation>
    <scope>NUCLEOTIDE SEQUENCE [LARGE SCALE GENOMIC DNA]</scope>
    <source>
        <strain evidence="2">EP-1</strain>
        <tissue evidence="2">Whole</tissue>
    </source>
</reference>